<evidence type="ECO:0000313" key="3">
    <source>
        <dbReference type="Proteomes" id="UP001595823"/>
    </source>
</evidence>
<reference evidence="3" key="1">
    <citation type="journal article" date="2019" name="Int. J. Syst. Evol. Microbiol.">
        <title>The Global Catalogue of Microorganisms (GCM) 10K type strain sequencing project: providing services to taxonomists for standard genome sequencing and annotation.</title>
        <authorList>
            <consortium name="The Broad Institute Genomics Platform"/>
            <consortium name="The Broad Institute Genome Sequencing Center for Infectious Disease"/>
            <person name="Wu L."/>
            <person name="Ma J."/>
        </authorList>
    </citation>
    <scope>NUCLEOTIDE SEQUENCE [LARGE SCALE GENOMIC DNA]</scope>
    <source>
        <strain evidence="3">IBRC-M 10908</strain>
    </source>
</reference>
<evidence type="ECO:0000313" key="2">
    <source>
        <dbReference type="EMBL" id="MFC4334092.1"/>
    </source>
</evidence>
<evidence type="ECO:0000259" key="1">
    <source>
        <dbReference type="Pfam" id="PF14594"/>
    </source>
</evidence>
<organism evidence="2 3">
    <name type="scientific">Salininema proteolyticum</name>
    <dbReference type="NCBI Taxonomy" id="1607685"/>
    <lineage>
        <taxon>Bacteria</taxon>
        <taxon>Bacillati</taxon>
        <taxon>Actinomycetota</taxon>
        <taxon>Actinomycetes</taxon>
        <taxon>Glycomycetales</taxon>
        <taxon>Glycomycetaceae</taxon>
        <taxon>Salininema</taxon>
    </lineage>
</organism>
<dbReference type="InterPro" id="IPR029432">
    <property type="entry name" value="Gp28/Gp37-like_dom"/>
</dbReference>
<protein>
    <recommendedName>
        <fullName evidence="1">Gp28/Gp37-like domain-containing protein</fullName>
    </recommendedName>
</protein>
<gene>
    <name evidence="2" type="ORF">ACFPET_02645</name>
</gene>
<accession>A0ABV8TTT3</accession>
<dbReference type="Proteomes" id="UP001595823">
    <property type="component" value="Unassembled WGS sequence"/>
</dbReference>
<proteinExistence type="predicted"/>
<dbReference type="Pfam" id="PF14594">
    <property type="entry name" value="Sipho_Gp37"/>
    <property type="match status" value="1"/>
</dbReference>
<dbReference type="EMBL" id="JBHSDK010000002">
    <property type="protein sequence ID" value="MFC4334092.1"/>
    <property type="molecule type" value="Genomic_DNA"/>
</dbReference>
<feature type="domain" description="Gp28/Gp37-like" evidence="1">
    <location>
        <begin position="8"/>
        <end position="220"/>
    </location>
</feature>
<dbReference type="RefSeq" id="WP_380617826.1">
    <property type="nucleotide sequence ID" value="NZ_JBHSDK010000002.1"/>
</dbReference>
<keyword evidence="3" id="KW-1185">Reference proteome</keyword>
<sequence length="395" mass="42313">MSTNPFTLEIRTKDLDRIATLPASATWTVDMEIGTVGSWEIRLPIEEPAAKALQTPGAGIILTGPTGPVFSGPATNHQYEATTTDPHGILIIEGTSDLVHLHDRLVWPKPANPVTDQAGVWRSEGHTSDVIANLVDRNAGAGARSERRVRALTIAPVDAFGVDDVAVARFHNLFGLLVELAAKGDTVFALTQIDRELVFTQWAPDDRSATIRWSLASNDLSGTRAAITAPSTTFPVVTYEFTPPDAKNAKETTADVPILASTKKVETLWGRRIEKTESTGAGNTKEGEAIDAPAIAKGIERQRTEAITGIVAEAIPLEGALTNLALPLGTKVAVDIDGVETPAAITGYTLTADDKGFRIEAKVGDAARLHPAQWLGRRIADLAERLTRLERGHPR</sequence>
<name>A0ABV8TTT3_9ACTN</name>
<comment type="caution">
    <text evidence="2">The sequence shown here is derived from an EMBL/GenBank/DDBJ whole genome shotgun (WGS) entry which is preliminary data.</text>
</comment>